<reference evidence="3" key="1">
    <citation type="journal article" date="2023" name="Mol. Phylogenet. Evol.">
        <title>Genome-scale phylogeny and comparative genomics of the fungal order Sordariales.</title>
        <authorList>
            <person name="Hensen N."/>
            <person name="Bonometti L."/>
            <person name="Westerberg I."/>
            <person name="Brannstrom I.O."/>
            <person name="Guillou S."/>
            <person name="Cros-Aarteil S."/>
            <person name="Calhoun S."/>
            <person name="Haridas S."/>
            <person name="Kuo A."/>
            <person name="Mondo S."/>
            <person name="Pangilinan J."/>
            <person name="Riley R."/>
            <person name="LaButti K."/>
            <person name="Andreopoulos B."/>
            <person name="Lipzen A."/>
            <person name="Chen C."/>
            <person name="Yan M."/>
            <person name="Daum C."/>
            <person name="Ng V."/>
            <person name="Clum A."/>
            <person name="Steindorff A."/>
            <person name="Ohm R.A."/>
            <person name="Martin F."/>
            <person name="Silar P."/>
            <person name="Natvig D.O."/>
            <person name="Lalanne C."/>
            <person name="Gautier V."/>
            <person name="Ament-Velasquez S.L."/>
            <person name="Kruys A."/>
            <person name="Hutchinson M.I."/>
            <person name="Powell A.J."/>
            <person name="Barry K."/>
            <person name="Miller A.N."/>
            <person name="Grigoriev I.V."/>
            <person name="Debuchy R."/>
            <person name="Gladieux P."/>
            <person name="Hiltunen Thoren M."/>
            <person name="Johannesson H."/>
        </authorList>
    </citation>
    <scope>NUCLEOTIDE SEQUENCE</scope>
    <source>
        <strain evidence="3">CBS 757.83</strain>
    </source>
</reference>
<dbReference type="Proteomes" id="UP001305647">
    <property type="component" value="Unassembled WGS sequence"/>
</dbReference>
<keyword evidence="2" id="KW-1133">Transmembrane helix</keyword>
<feature type="region of interest" description="Disordered" evidence="1">
    <location>
        <begin position="344"/>
        <end position="404"/>
    </location>
</feature>
<feature type="compositionally biased region" description="Polar residues" evidence="1">
    <location>
        <begin position="1"/>
        <end position="18"/>
    </location>
</feature>
<organism evidence="3 4">
    <name type="scientific">Parathielavia hyrcaniae</name>
    <dbReference type="NCBI Taxonomy" id="113614"/>
    <lineage>
        <taxon>Eukaryota</taxon>
        <taxon>Fungi</taxon>
        <taxon>Dikarya</taxon>
        <taxon>Ascomycota</taxon>
        <taxon>Pezizomycotina</taxon>
        <taxon>Sordariomycetes</taxon>
        <taxon>Sordariomycetidae</taxon>
        <taxon>Sordariales</taxon>
        <taxon>Chaetomiaceae</taxon>
        <taxon>Parathielavia</taxon>
    </lineage>
</organism>
<keyword evidence="4" id="KW-1185">Reference proteome</keyword>
<evidence type="ECO:0000313" key="3">
    <source>
        <dbReference type="EMBL" id="KAK4103782.1"/>
    </source>
</evidence>
<keyword evidence="2" id="KW-0812">Transmembrane</keyword>
<name>A0AAN6T4J2_9PEZI</name>
<feature type="region of interest" description="Disordered" evidence="1">
    <location>
        <begin position="62"/>
        <end position="127"/>
    </location>
</feature>
<gene>
    <name evidence="3" type="ORF">N658DRAFT_445266</name>
</gene>
<feature type="region of interest" description="Disordered" evidence="1">
    <location>
        <begin position="1"/>
        <end position="31"/>
    </location>
</feature>
<evidence type="ECO:0000313" key="4">
    <source>
        <dbReference type="Proteomes" id="UP001305647"/>
    </source>
</evidence>
<feature type="transmembrane region" description="Helical" evidence="2">
    <location>
        <begin position="647"/>
        <end position="668"/>
    </location>
</feature>
<feature type="compositionally biased region" description="Basic residues" evidence="1">
    <location>
        <begin position="541"/>
        <end position="552"/>
    </location>
</feature>
<feature type="region of interest" description="Disordered" evidence="1">
    <location>
        <begin position="284"/>
        <end position="319"/>
    </location>
</feature>
<comment type="caution">
    <text evidence="3">The sequence shown here is derived from an EMBL/GenBank/DDBJ whole genome shotgun (WGS) entry which is preliminary data.</text>
</comment>
<keyword evidence="2" id="KW-0472">Membrane</keyword>
<feature type="compositionally biased region" description="Low complexity" evidence="1">
    <location>
        <begin position="168"/>
        <end position="186"/>
    </location>
</feature>
<evidence type="ECO:0000256" key="2">
    <source>
        <dbReference type="SAM" id="Phobius"/>
    </source>
</evidence>
<dbReference type="AlphaFoldDB" id="A0AAN6T4J2"/>
<feature type="region of interest" description="Disordered" evidence="1">
    <location>
        <begin position="419"/>
        <end position="473"/>
    </location>
</feature>
<feature type="transmembrane region" description="Helical" evidence="2">
    <location>
        <begin position="674"/>
        <end position="691"/>
    </location>
</feature>
<feature type="compositionally biased region" description="Low complexity" evidence="1">
    <location>
        <begin position="429"/>
        <end position="455"/>
    </location>
</feature>
<feature type="region of interest" description="Disordered" evidence="1">
    <location>
        <begin position="158"/>
        <end position="189"/>
    </location>
</feature>
<reference evidence="3" key="2">
    <citation type="submission" date="2023-05" db="EMBL/GenBank/DDBJ databases">
        <authorList>
            <consortium name="Lawrence Berkeley National Laboratory"/>
            <person name="Steindorff A."/>
            <person name="Hensen N."/>
            <person name="Bonometti L."/>
            <person name="Westerberg I."/>
            <person name="Brannstrom I.O."/>
            <person name="Guillou S."/>
            <person name="Cros-Aarteil S."/>
            <person name="Calhoun S."/>
            <person name="Haridas S."/>
            <person name="Kuo A."/>
            <person name="Mondo S."/>
            <person name="Pangilinan J."/>
            <person name="Riley R."/>
            <person name="Labutti K."/>
            <person name="Andreopoulos B."/>
            <person name="Lipzen A."/>
            <person name="Chen C."/>
            <person name="Yanf M."/>
            <person name="Daum C."/>
            <person name="Ng V."/>
            <person name="Clum A."/>
            <person name="Ohm R."/>
            <person name="Martin F."/>
            <person name="Silar P."/>
            <person name="Natvig D."/>
            <person name="Lalanne C."/>
            <person name="Gautier V."/>
            <person name="Ament-Velasquez S.L."/>
            <person name="Kruys A."/>
            <person name="Hutchinson M.I."/>
            <person name="Powell A.J."/>
            <person name="Barry K."/>
            <person name="Miller A.N."/>
            <person name="Grigoriev I.V."/>
            <person name="Debuchy R."/>
            <person name="Gladieux P."/>
            <person name="Thoren M.H."/>
            <person name="Johannesson H."/>
        </authorList>
    </citation>
    <scope>NUCLEOTIDE SEQUENCE</scope>
    <source>
        <strain evidence="3">CBS 757.83</strain>
    </source>
</reference>
<dbReference type="EMBL" id="MU863628">
    <property type="protein sequence ID" value="KAK4103782.1"/>
    <property type="molecule type" value="Genomic_DNA"/>
</dbReference>
<feature type="region of interest" description="Disordered" evidence="1">
    <location>
        <begin position="505"/>
        <end position="598"/>
    </location>
</feature>
<evidence type="ECO:0000256" key="1">
    <source>
        <dbReference type="SAM" id="MobiDB-lite"/>
    </source>
</evidence>
<sequence length="693" mass="74893">MASTRTNTRPLGQPSSPRRQGHATVPIRGSSIVHVGNRPVLPDAAKRRSLSKSLTEFFTKLRPSKRPERGGTARLTAEHASTRPTPLVGCRKKRSRSLGPHDPDTIPPDRWNTAITPPRRAHSSRDLYAAHRAHRHERRTLLSSGDFLGVTGANPYTGEPDIVTPPTSTSSAIVSSSLSSSSSSSSHQWETSHMPFPLAEWELGRLIAIPVDLRRLSEDCRRQQIFTGRVLELDNLDLAARYPSVCTRITTTTGFERSQPRPLVVGHLFGAMLDRLREAPLTRRALTPRALSRPTSTRSSTTRSSNGCSDRLGSPSSMQLSVWPSVSNLDLQTTKTTTSAWKMLRTRPEQENRIPLQPPKPGPDSVTMSLPTEQEAAAPGQENVAPTPVQHMHGAAADHSREKPDWAMRKTMRNFLDIHPTHHSNNEEPGSPRSSPTCTRTSTSPIALALPLAQPQPQPSKATTSAQRQDETAVTIARASARIAFTQNPDSRRTLPALMLGRTPPKAIHWPVSAPRPGRAKPASAAGTELTGPGSGQQGKGKGKKGGAKKEKKTTTSPEESEGGHKEKGKAEGGKEKEEPQKKKGKGEGSLPAAPAGRPEVEAWMRNAVTMLARVVGAYWQAVSPVFDGNSELRKRLDGAQATRGDAVVCVLAVVFLFLVASVGVWVVRGVVGLVRLLGELGVVLGTVAGLRY</sequence>
<proteinExistence type="predicted"/>
<feature type="compositionally biased region" description="Low complexity" evidence="1">
    <location>
        <begin position="292"/>
        <end position="305"/>
    </location>
</feature>
<feature type="compositionally biased region" description="Basic and acidic residues" evidence="1">
    <location>
        <begin position="65"/>
        <end position="81"/>
    </location>
</feature>
<accession>A0AAN6T4J2</accession>
<feature type="compositionally biased region" description="Basic and acidic residues" evidence="1">
    <location>
        <begin position="562"/>
        <end position="582"/>
    </location>
</feature>
<protein>
    <submittedName>
        <fullName evidence="3">Uncharacterized protein</fullName>
    </submittedName>
</protein>